<evidence type="ECO:0000313" key="4">
    <source>
        <dbReference type="Proteomes" id="UP000054988"/>
    </source>
</evidence>
<organism evidence="3 4">
    <name type="scientific">Moniliophthora roreri</name>
    <name type="common">Frosty pod rot fungus</name>
    <name type="synonym">Monilia roreri</name>
    <dbReference type="NCBI Taxonomy" id="221103"/>
    <lineage>
        <taxon>Eukaryota</taxon>
        <taxon>Fungi</taxon>
        <taxon>Dikarya</taxon>
        <taxon>Basidiomycota</taxon>
        <taxon>Agaricomycotina</taxon>
        <taxon>Agaricomycetes</taxon>
        <taxon>Agaricomycetidae</taxon>
        <taxon>Agaricales</taxon>
        <taxon>Marasmiineae</taxon>
        <taxon>Marasmiaceae</taxon>
        <taxon>Moniliophthora</taxon>
    </lineage>
</organism>
<reference evidence="3 4" key="1">
    <citation type="submission" date="2015-12" db="EMBL/GenBank/DDBJ databases">
        <title>Draft genome sequence of Moniliophthora roreri, the causal agent of frosty pod rot of cacao.</title>
        <authorList>
            <person name="Aime M.C."/>
            <person name="Diaz-Valderrama J.R."/>
            <person name="Kijpornyongpan T."/>
            <person name="Phillips-Mora W."/>
        </authorList>
    </citation>
    <scope>NUCLEOTIDE SEQUENCE [LARGE SCALE GENOMIC DNA]</scope>
    <source>
        <strain evidence="3 4">MCA 2952</strain>
    </source>
</reference>
<dbReference type="PANTHER" id="PTHR28498">
    <property type="entry name" value="ZINC FINGER SWIM DOMAIN-CONTAINING PROTEIN 7"/>
    <property type="match status" value="1"/>
</dbReference>
<gene>
    <name evidence="3" type="ORF">WG66_17611</name>
</gene>
<dbReference type="EMBL" id="LATX01002412">
    <property type="protein sequence ID" value="KTB29732.1"/>
    <property type="molecule type" value="Genomic_DNA"/>
</dbReference>
<dbReference type="AlphaFoldDB" id="A0A0W0F0D2"/>
<dbReference type="Pfam" id="PF04434">
    <property type="entry name" value="SWIM"/>
    <property type="match status" value="1"/>
</dbReference>
<dbReference type="GO" id="GO:0097196">
    <property type="term" value="C:Shu complex"/>
    <property type="evidence" value="ECO:0007669"/>
    <property type="project" value="TreeGrafter"/>
</dbReference>
<proteinExistence type="predicted"/>
<dbReference type="InterPro" id="IPR007527">
    <property type="entry name" value="Znf_SWIM"/>
</dbReference>
<evidence type="ECO:0000259" key="2">
    <source>
        <dbReference type="PROSITE" id="PS50966"/>
    </source>
</evidence>
<keyword evidence="1" id="KW-0862">Zinc</keyword>
<keyword evidence="1" id="KW-0479">Metal-binding</keyword>
<dbReference type="PANTHER" id="PTHR28498:SF1">
    <property type="entry name" value="ZINC FINGER SWIM DOMAIN-CONTAINING PROTEIN 7"/>
    <property type="match status" value="1"/>
</dbReference>
<dbReference type="GO" id="GO:0008270">
    <property type="term" value="F:zinc ion binding"/>
    <property type="evidence" value="ECO:0007669"/>
    <property type="project" value="UniProtKB-KW"/>
</dbReference>
<accession>A0A0W0F0D2</accession>
<dbReference type="eggNOG" id="ENOG502SECZ">
    <property type="taxonomic scope" value="Eukaryota"/>
</dbReference>
<sequence>MLPNELIHLADTVVDGLESTQALSEDSIRRLHATFPDTLILAALDIIDRQNVVKNVSPWGHTNYEVSGSTATYTVHVNLSVTPLSSYCNCPTFVYAVLKSGSHAMCKHVLATRLAIKLNLCVEGSHSVDALASHAVLRHGGSR</sequence>
<name>A0A0W0F0D2_MONRR</name>
<dbReference type="Proteomes" id="UP000054988">
    <property type="component" value="Unassembled WGS sequence"/>
</dbReference>
<feature type="domain" description="SWIM-type" evidence="2">
    <location>
        <begin position="73"/>
        <end position="117"/>
    </location>
</feature>
<evidence type="ECO:0000256" key="1">
    <source>
        <dbReference type="PROSITE-ProRule" id="PRU00325"/>
    </source>
</evidence>
<keyword evidence="1" id="KW-0863">Zinc-finger</keyword>
<dbReference type="PROSITE" id="PS50966">
    <property type="entry name" value="ZF_SWIM"/>
    <property type="match status" value="1"/>
</dbReference>
<dbReference type="GO" id="GO:0000724">
    <property type="term" value="P:double-strand break repair via homologous recombination"/>
    <property type="evidence" value="ECO:0007669"/>
    <property type="project" value="TreeGrafter"/>
</dbReference>
<protein>
    <recommendedName>
        <fullName evidence="2">SWIM-type domain-containing protein</fullName>
    </recommendedName>
</protein>
<evidence type="ECO:0000313" key="3">
    <source>
        <dbReference type="EMBL" id="KTB29732.1"/>
    </source>
</evidence>
<comment type="caution">
    <text evidence="3">The sequence shown here is derived from an EMBL/GenBank/DDBJ whole genome shotgun (WGS) entry which is preliminary data.</text>
</comment>